<reference evidence="1" key="2">
    <citation type="submission" date="2020-10" db="EMBL/GenBank/DDBJ databases">
        <authorList>
            <person name="Scholz U."/>
            <person name="Mascher M."/>
            <person name="Fiebig A."/>
        </authorList>
    </citation>
    <scope>NUCLEOTIDE SEQUENCE [LARGE SCALE GENOMIC DNA]</scope>
    <source>
        <strain evidence="1">cv. Morex</strain>
    </source>
</reference>
<dbReference type="Gramene" id="HORVU.MOREX.r3.6HG0626890.1">
    <property type="protein sequence ID" value="HORVU.MOREX.r3.6HG0626890.1"/>
    <property type="gene ID" value="HORVU.MOREX.r3.6HG0626890"/>
</dbReference>
<evidence type="ECO:0000313" key="1">
    <source>
        <dbReference type="EnsemblPlants" id="HORVU.MOREX.r3.6HG0626890.1"/>
    </source>
</evidence>
<reference evidence="1" key="3">
    <citation type="submission" date="2022-01" db="UniProtKB">
        <authorList>
            <consortium name="EnsemblPlants"/>
        </authorList>
    </citation>
    <scope>IDENTIFICATION</scope>
    <source>
        <strain evidence="1">subsp. vulgare</strain>
    </source>
</reference>
<accession>A0A8I7BHR2</accession>
<dbReference type="EnsemblPlants" id="HORVU.MOREX.r3.6HG0626890.1">
    <property type="protein sequence ID" value="HORVU.MOREX.r3.6HG0626890.1"/>
    <property type="gene ID" value="HORVU.MOREX.r3.6HG0626890"/>
</dbReference>
<dbReference type="PANTHER" id="PTHR35545">
    <property type="entry name" value="F-BOX DOMAIN-CONTAINING PROTEIN"/>
    <property type="match status" value="1"/>
</dbReference>
<protein>
    <submittedName>
        <fullName evidence="1">Uncharacterized protein</fullName>
    </submittedName>
</protein>
<dbReference type="Gramene" id="HORVU.MOREX.r2.6HG0520270.1">
    <property type="protein sequence ID" value="HORVU.MOREX.r2.6HG0520270.1"/>
    <property type="gene ID" value="HORVU.MOREX.r2.6HG0520270"/>
</dbReference>
<reference evidence="2" key="1">
    <citation type="journal article" date="2012" name="Nature">
        <title>A physical, genetic and functional sequence assembly of the barley genome.</title>
        <authorList>
            <consortium name="The International Barley Genome Sequencing Consortium"/>
            <person name="Mayer K.F."/>
            <person name="Waugh R."/>
            <person name="Brown J.W."/>
            <person name="Schulman A."/>
            <person name="Langridge P."/>
            <person name="Platzer M."/>
            <person name="Fincher G.B."/>
            <person name="Muehlbauer G.J."/>
            <person name="Sato K."/>
            <person name="Close T.J."/>
            <person name="Wise R.P."/>
            <person name="Stein N."/>
        </authorList>
    </citation>
    <scope>NUCLEOTIDE SEQUENCE [LARGE SCALE GENOMIC DNA]</scope>
    <source>
        <strain evidence="2">cv. Morex</strain>
    </source>
</reference>
<keyword evidence="2" id="KW-1185">Reference proteome</keyword>
<dbReference type="Proteomes" id="UP000011116">
    <property type="component" value="Chromosome 6H"/>
</dbReference>
<organism evidence="1 2">
    <name type="scientific">Hordeum vulgare subsp. vulgare</name>
    <name type="common">Domesticated barley</name>
    <dbReference type="NCBI Taxonomy" id="112509"/>
    <lineage>
        <taxon>Eukaryota</taxon>
        <taxon>Viridiplantae</taxon>
        <taxon>Streptophyta</taxon>
        <taxon>Embryophyta</taxon>
        <taxon>Tracheophyta</taxon>
        <taxon>Spermatophyta</taxon>
        <taxon>Magnoliopsida</taxon>
        <taxon>Liliopsida</taxon>
        <taxon>Poales</taxon>
        <taxon>Poaceae</taxon>
        <taxon>BOP clade</taxon>
        <taxon>Pooideae</taxon>
        <taxon>Triticodae</taxon>
        <taxon>Triticeae</taxon>
        <taxon>Hordeinae</taxon>
        <taxon>Hordeum</taxon>
    </lineage>
</organism>
<sequence length="202" mass="22847">MFSSKFSRSHKCMPTPCFEIVPHHRGLLQIWMRPEMPKYLRPVLGGLKELRLVNVHPARDLSWALFLLGATRHLETLYIEIFNHVCGLSWNMELDEDMVLDTACLPPPGFRHRRLKEVVIRRAFHVARDAPFARTVVEMAVNLEKLTLGVEDLGCDGCAAAEARRPVLARSRFRSPGAGKDVDTLVERVRGGLTRSAQVVVL</sequence>
<dbReference type="PANTHER" id="PTHR35545:SF33">
    <property type="entry name" value="FBD DOMAIN-CONTAINING PROTEIN"/>
    <property type="match status" value="1"/>
</dbReference>
<name>A0A8I7BHR2_HORVV</name>
<evidence type="ECO:0000313" key="2">
    <source>
        <dbReference type="Proteomes" id="UP000011116"/>
    </source>
</evidence>
<dbReference type="AlphaFoldDB" id="A0A8I7BHR2"/>
<proteinExistence type="predicted"/>